<protein>
    <submittedName>
        <fullName evidence="1">Uncharacterized protein</fullName>
    </submittedName>
</protein>
<evidence type="ECO:0000313" key="2">
    <source>
        <dbReference type="Proteomes" id="UP000295129"/>
    </source>
</evidence>
<gene>
    <name evidence="1" type="ORF">C7389_11257</name>
</gene>
<keyword evidence="2" id="KW-1185">Reference proteome</keyword>
<name>A0A4R6DVD6_9RHOO</name>
<comment type="caution">
    <text evidence="1">The sequence shown here is derived from an EMBL/GenBank/DDBJ whole genome shotgun (WGS) entry which is preliminary data.</text>
</comment>
<organism evidence="1 2">
    <name type="scientific">Azoarcus indigens</name>
    <dbReference type="NCBI Taxonomy" id="29545"/>
    <lineage>
        <taxon>Bacteria</taxon>
        <taxon>Pseudomonadati</taxon>
        <taxon>Pseudomonadota</taxon>
        <taxon>Betaproteobacteria</taxon>
        <taxon>Rhodocyclales</taxon>
        <taxon>Zoogloeaceae</taxon>
        <taxon>Azoarcus</taxon>
    </lineage>
</organism>
<sequence length="61" mass="6431">MQGGFLVAEVPVNQDRHADARLIAAAPELLNALRELQANPNDPRAHRVAFGAIAKATGESA</sequence>
<proteinExistence type="predicted"/>
<accession>A0A4R6DVD6</accession>
<evidence type="ECO:0000313" key="1">
    <source>
        <dbReference type="EMBL" id="TDN49206.1"/>
    </source>
</evidence>
<dbReference type="AlphaFoldDB" id="A0A4R6DVD6"/>
<reference evidence="1 2" key="1">
    <citation type="submission" date="2019-03" db="EMBL/GenBank/DDBJ databases">
        <title>Genomic Encyclopedia of Type Strains, Phase IV (KMG-IV): sequencing the most valuable type-strain genomes for metagenomic binning, comparative biology and taxonomic classification.</title>
        <authorList>
            <person name="Goeker M."/>
        </authorList>
    </citation>
    <scope>NUCLEOTIDE SEQUENCE [LARGE SCALE GENOMIC DNA]</scope>
    <source>
        <strain evidence="1 2">DSM 12121</strain>
    </source>
</reference>
<dbReference type="EMBL" id="SNVV01000012">
    <property type="protein sequence ID" value="TDN49206.1"/>
    <property type="molecule type" value="Genomic_DNA"/>
</dbReference>
<dbReference type="Proteomes" id="UP000295129">
    <property type="component" value="Unassembled WGS sequence"/>
</dbReference>